<feature type="compositionally biased region" description="Gly residues" evidence="2">
    <location>
        <begin position="636"/>
        <end position="648"/>
    </location>
</feature>
<dbReference type="SUPFAM" id="SSF52799">
    <property type="entry name" value="(Phosphotyrosine protein) phosphatases II"/>
    <property type="match status" value="1"/>
</dbReference>
<dbReference type="HOGENOM" id="CLU_315042_0_0_1"/>
<dbReference type="FunCoup" id="E9GXW4">
    <property type="interactions" value="1556"/>
</dbReference>
<gene>
    <name evidence="4" type="ORF">DAPPUDRAFT_306681</name>
</gene>
<feature type="region of interest" description="Disordered" evidence="2">
    <location>
        <begin position="845"/>
        <end position="872"/>
    </location>
</feature>
<dbReference type="InterPro" id="IPR011993">
    <property type="entry name" value="PH-like_dom_sf"/>
</dbReference>
<protein>
    <recommendedName>
        <fullName evidence="3">Myotubularin phosphatase domain-containing protein</fullName>
    </recommendedName>
</protein>
<dbReference type="eggNOG" id="KOG1089">
    <property type="taxonomic scope" value="Eukaryota"/>
</dbReference>
<dbReference type="InterPro" id="IPR022587">
    <property type="entry name" value="MTMR12-like_C"/>
</dbReference>
<dbReference type="Gene3D" id="2.30.29.30">
    <property type="entry name" value="Pleckstrin-homology domain (PH domain)/Phosphotyrosine-binding domain (PTB)"/>
    <property type="match status" value="1"/>
</dbReference>
<dbReference type="SUPFAM" id="SSF50729">
    <property type="entry name" value="PH domain-like"/>
    <property type="match status" value="1"/>
</dbReference>
<dbReference type="STRING" id="6669.E9GXW4"/>
<evidence type="ECO:0000259" key="3">
    <source>
        <dbReference type="PROSITE" id="PS51339"/>
    </source>
</evidence>
<sequence length="928" mass="104106">MSSFKTYVDITEHGSEDYEWVISDEDHPKLEPRLLPGEVVVASASNVLKFASVSNRKHGISGCLYVTNFKIAFVSTTSNYAGNPKDERNKLLSQNEVCLANIDQIYQVNGERRKKLLPGTSIITNVKTIQLVCKDFSVHSYSFKFCPVGFHKTVINAILHHSFPKRIELLFCFECTLPPTQTVHEMQFFTSGHDWESEVERCHCNEGWRVCSANDNYQLSASLPQAFVVPRSLSDNQILKASKHFMGNRPPVWCWGHINKCVIVRMAVLHPFITDTQQESIMLEHVRKSHPNLREPLILELDKSMPTLAEIHASWCKLRDSSCCPLDNIQKFWENDSRSLSLINGSRWPHHVMICLRMANRVVEAVSQHQVSVVLQESESRDLSAVISSLAQLIMDPHFRTINGFQSLVQKEWVTLGHAFTKRFGRISEYESQQSPLFQLFLDCVWQMQHQFPMSFEFSETYLTSLWDSLHNTVFDTFSFDSDRIRQLMTQPPQQPQEGGGDGCPVALISRSVWDWSSQFHDVDIGLFLNPLFSITCRVAAYRQRKGIPAANYHNVNNLVPRWIPGLASHNDGGGGGTRPRRNSISGSISALRATEYGAAENKKTDTLGRSWGSRFGLAALPEHHGGNSVGTLSRAGGGGNSEGGGSGSSRWKRIRGALFHSHGRSFSPHQQQISSIEEGMEMPLMSSSHHDSSAVTYRASRGIVDLGNHPQTQQRWTVYGAAVYDPIPSYPIKLEPNSKPLKLDLGKEWEEFKPGKDPGPDGGDIPYHELDWPVYSMLPVADSFVDFRLWSQCYLRWIPVLDVRGGGHPPVYFHHCALVNDILSLESQLDKLHQCQLQHDLSNNGEADISSSPSQRFVTMSDHSPGQPGSQVTLSSFHPFVQQQNDSALSFGEWEIVPSPVISGSTLRSTGSRAVEAEFDSDSFVTD</sequence>
<dbReference type="CDD" id="cd14537">
    <property type="entry name" value="PTP-MTMR10-like"/>
    <property type="match status" value="1"/>
</dbReference>
<comment type="similarity">
    <text evidence="1">Belongs to the protein-tyrosine phosphatase family. Non-receptor class myotubularin subfamily.</text>
</comment>
<dbReference type="InterPro" id="IPR010569">
    <property type="entry name" value="Myotubularin-like_Pase_dom"/>
</dbReference>
<dbReference type="Proteomes" id="UP000000305">
    <property type="component" value="Unassembled WGS sequence"/>
</dbReference>
<accession>E9GXW4</accession>
<evidence type="ECO:0000256" key="1">
    <source>
        <dbReference type="ARBA" id="ARBA00007471"/>
    </source>
</evidence>
<dbReference type="PROSITE" id="PS51339">
    <property type="entry name" value="PPASE_MYOTUBULARIN"/>
    <property type="match status" value="1"/>
</dbReference>
<dbReference type="PANTHER" id="PTHR10807">
    <property type="entry name" value="MYOTUBULARIN-RELATED"/>
    <property type="match status" value="1"/>
</dbReference>
<dbReference type="InterPro" id="IPR030564">
    <property type="entry name" value="Myotubularin"/>
</dbReference>
<keyword evidence="5" id="KW-1185">Reference proteome</keyword>
<dbReference type="GO" id="GO:0005737">
    <property type="term" value="C:cytoplasm"/>
    <property type="evidence" value="ECO:0000318"/>
    <property type="project" value="GO_Central"/>
</dbReference>
<evidence type="ECO:0000313" key="4">
    <source>
        <dbReference type="EMBL" id="EFX75743.1"/>
    </source>
</evidence>
<organism evidence="4 5">
    <name type="scientific">Daphnia pulex</name>
    <name type="common">Water flea</name>
    <dbReference type="NCBI Taxonomy" id="6669"/>
    <lineage>
        <taxon>Eukaryota</taxon>
        <taxon>Metazoa</taxon>
        <taxon>Ecdysozoa</taxon>
        <taxon>Arthropoda</taxon>
        <taxon>Crustacea</taxon>
        <taxon>Branchiopoda</taxon>
        <taxon>Diplostraca</taxon>
        <taxon>Cladocera</taxon>
        <taxon>Anomopoda</taxon>
        <taxon>Daphniidae</taxon>
        <taxon>Daphnia</taxon>
    </lineage>
</organism>
<reference evidence="4 5" key="1">
    <citation type="journal article" date="2011" name="Science">
        <title>The ecoresponsive genome of Daphnia pulex.</title>
        <authorList>
            <person name="Colbourne J.K."/>
            <person name="Pfrender M.E."/>
            <person name="Gilbert D."/>
            <person name="Thomas W.K."/>
            <person name="Tucker A."/>
            <person name="Oakley T.H."/>
            <person name="Tokishita S."/>
            <person name="Aerts A."/>
            <person name="Arnold G.J."/>
            <person name="Basu M.K."/>
            <person name="Bauer D.J."/>
            <person name="Caceres C.E."/>
            <person name="Carmel L."/>
            <person name="Casola C."/>
            <person name="Choi J.H."/>
            <person name="Detter J.C."/>
            <person name="Dong Q."/>
            <person name="Dusheyko S."/>
            <person name="Eads B.D."/>
            <person name="Frohlich T."/>
            <person name="Geiler-Samerotte K.A."/>
            <person name="Gerlach D."/>
            <person name="Hatcher P."/>
            <person name="Jogdeo S."/>
            <person name="Krijgsveld J."/>
            <person name="Kriventseva E.V."/>
            <person name="Kultz D."/>
            <person name="Laforsch C."/>
            <person name="Lindquist E."/>
            <person name="Lopez J."/>
            <person name="Manak J.R."/>
            <person name="Muller J."/>
            <person name="Pangilinan J."/>
            <person name="Patwardhan R.P."/>
            <person name="Pitluck S."/>
            <person name="Pritham E.J."/>
            <person name="Rechtsteiner A."/>
            <person name="Rho M."/>
            <person name="Rogozin I.B."/>
            <person name="Sakarya O."/>
            <person name="Salamov A."/>
            <person name="Schaack S."/>
            <person name="Shapiro H."/>
            <person name="Shiga Y."/>
            <person name="Skalitzky C."/>
            <person name="Smith Z."/>
            <person name="Souvorov A."/>
            <person name="Sung W."/>
            <person name="Tang Z."/>
            <person name="Tsuchiya D."/>
            <person name="Tu H."/>
            <person name="Vos H."/>
            <person name="Wang M."/>
            <person name="Wolf Y.I."/>
            <person name="Yamagata H."/>
            <person name="Yamada T."/>
            <person name="Ye Y."/>
            <person name="Shaw J.R."/>
            <person name="Andrews J."/>
            <person name="Crease T.J."/>
            <person name="Tang H."/>
            <person name="Lucas S.M."/>
            <person name="Robertson H.M."/>
            <person name="Bork P."/>
            <person name="Koonin E.V."/>
            <person name="Zdobnov E.M."/>
            <person name="Grigoriev I.V."/>
            <person name="Lynch M."/>
            <person name="Boore J.L."/>
        </authorList>
    </citation>
    <scope>NUCLEOTIDE SEQUENCE [LARGE SCALE GENOMIC DNA]</scope>
</reference>
<feature type="domain" description="Myotubularin phosphatase" evidence="3">
    <location>
        <begin position="189"/>
        <end position="568"/>
    </location>
</feature>
<dbReference type="InterPro" id="IPR029021">
    <property type="entry name" value="Prot-tyrosine_phosphatase-like"/>
</dbReference>
<dbReference type="InParanoid" id="E9GXW4"/>
<feature type="region of interest" description="Disordered" evidence="2">
    <location>
        <begin position="623"/>
        <end position="651"/>
    </location>
</feature>
<name>E9GXW4_DAPPU</name>
<dbReference type="PANTHER" id="PTHR10807:SF110">
    <property type="entry name" value="FI17948P1"/>
    <property type="match status" value="1"/>
</dbReference>
<evidence type="ECO:0000256" key="2">
    <source>
        <dbReference type="SAM" id="MobiDB-lite"/>
    </source>
</evidence>
<proteinExistence type="inferred from homology"/>
<dbReference type="KEGG" id="dpx:DAPPUDRAFT_306681"/>
<dbReference type="Pfam" id="PF06602">
    <property type="entry name" value="Myotub-related"/>
    <property type="match status" value="2"/>
</dbReference>
<dbReference type="AlphaFoldDB" id="E9GXW4"/>
<dbReference type="GO" id="GO:0016020">
    <property type="term" value="C:membrane"/>
    <property type="evidence" value="ECO:0000318"/>
    <property type="project" value="GO_Central"/>
</dbReference>
<dbReference type="Pfam" id="PF12578">
    <property type="entry name" value="3-PAP"/>
    <property type="match status" value="1"/>
</dbReference>
<dbReference type="EMBL" id="GL732573">
    <property type="protein sequence ID" value="EFX75743.1"/>
    <property type="molecule type" value="Genomic_DNA"/>
</dbReference>
<dbReference type="OrthoDB" id="271628at2759"/>
<evidence type="ECO:0000313" key="5">
    <source>
        <dbReference type="Proteomes" id="UP000000305"/>
    </source>
</evidence>